<dbReference type="SUPFAM" id="SSF47413">
    <property type="entry name" value="lambda repressor-like DNA-binding domains"/>
    <property type="match status" value="1"/>
</dbReference>
<evidence type="ECO:0000313" key="2">
    <source>
        <dbReference type="EMBL" id="OGX91487.1"/>
    </source>
</evidence>
<name>A0A1G1TKT8_9BACT</name>
<dbReference type="Gene3D" id="1.10.260.40">
    <property type="entry name" value="lambda repressor-like DNA-binding domains"/>
    <property type="match status" value="1"/>
</dbReference>
<dbReference type="InterPro" id="IPR001387">
    <property type="entry name" value="Cro/C1-type_HTH"/>
</dbReference>
<evidence type="ECO:0000313" key="3">
    <source>
        <dbReference type="Proteomes" id="UP000177506"/>
    </source>
</evidence>
<dbReference type="Proteomes" id="UP000177506">
    <property type="component" value="Unassembled WGS sequence"/>
</dbReference>
<proteinExistence type="predicted"/>
<dbReference type="PROSITE" id="PS50943">
    <property type="entry name" value="HTH_CROC1"/>
    <property type="match status" value="1"/>
</dbReference>
<dbReference type="CDD" id="cd00093">
    <property type="entry name" value="HTH_XRE"/>
    <property type="match status" value="1"/>
</dbReference>
<dbReference type="SMART" id="SM00530">
    <property type="entry name" value="HTH_XRE"/>
    <property type="match status" value="1"/>
</dbReference>
<gene>
    <name evidence="2" type="ORF">BEN49_04760</name>
</gene>
<evidence type="ECO:0000259" key="1">
    <source>
        <dbReference type="PROSITE" id="PS50943"/>
    </source>
</evidence>
<dbReference type="GO" id="GO:0003677">
    <property type="term" value="F:DNA binding"/>
    <property type="evidence" value="ECO:0007669"/>
    <property type="project" value="InterPro"/>
</dbReference>
<keyword evidence="3" id="KW-1185">Reference proteome</keyword>
<organism evidence="2 3">
    <name type="scientific">Hymenobacter coccineus</name>
    <dbReference type="NCBI Taxonomy" id="1908235"/>
    <lineage>
        <taxon>Bacteria</taxon>
        <taxon>Pseudomonadati</taxon>
        <taxon>Bacteroidota</taxon>
        <taxon>Cytophagia</taxon>
        <taxon>Cytophagales</taxon>
        <taxon>Hymenobacteraceae</taxon>
        <taxon>Hymenobacter</taxon>
    </lineage>
</organism>
<comment type="caution">
    <text evidence="2">The sequence shown here is derived from an EMBL/GenBank/DDBJ whole genome shotgun (WGS) entry which is preliminary data.</text>
</comment>
<sequence length="74" mass="8451">MPSPLFDASLLESEVVYRLQRLRRERGYTLSEVYDATGIHIARLEASKANMTVTTLATLCRHYEVSLADFFRGL</sequence>
<accession>A0A1G1TKT8</accession>
<dbReference type="EMBL" id="MDZA01000055">
    <property type="protein sequence ID" value="OGX91487.1"/>
    <property type="molecule type" value="Genomic_DNA"/>
</dbReference>
<dbReference type="InterPro" id="IPR010982">
    <property type="entry name" value="Lambda_DNA-bd_dom_sf"/>
</dbReference>
<dbReference type="OrthoDB" id="1446437at2"/>
<reference evidence="2 3" key="1">
    <citation type="submission" date="2016-08" db="EMBL/GenBank/DDBJ databases">
        <title>Hymenobacter coccineus sp. nov., Hymenobacter lapidarius sp. nov. and Hymenobacter glacialis sp. nov., isolated from Antarctic soil.</title>
        <authorList>
            <person name="Sedlacek I."/>
            <person name="Kralova S."/>
            <person name="Kyrova K."/>
            <person name="Maslanova I."/>
            <person name="Stankova E."/>
            <person name="Vrbovska V."/>
            <person name="Nemec M."/>
            <person name="Bartak M."/>
            <person name="Svec P."/>
            <person name="Busse H.-J."/>
            <person name="Pantucek R."/>
        </authorList>
    </citation>
    <scope>NUCLEOTIDE SEQUENCE [LARGE SCALE GENOMIC DNA]</scope>
    <source>
        <strain evidence="2 3">CCM 8649</strain>
    </source>
</reference>
<dbReference type="Pfam" id="PF13443">
    <property type="entry name" value="HTH_26"/>
    <property type="match status" value="1"/>
</dbReference>
<dbReference type="AlphaFoldDB" id="A0A1G1TKT8"/>
<feature type="domain" description="HTH cro/C1-type" evidence="1">
    <location>
        <begin position="19"/>
        <end position="70"/>
    </location>
</feature>
<dbReference type="RefSeq" id="WP_070741347.1">
    <property type="nucleotide sequence ID" value="NZ_MDZA01000055.1"/>
</dbReference>
<protein>
    <recommendedName>
        <fullName evidence="1">HTH cro/C1-type domain-containing protein</fullName>
    </recommendedName>
</protein>